<dbReference type="SMART" id="SM00220">
    <property type="entry name" value="S_TKc"/>
    <property type="match status" value="1"/>
</dbReference>
<sequence>MSTQLQPNDVLWDDLFILDPEKGRLLRQPLQELSDRFILDPIYEYKVFALKYFTESREIAMAEIAGDCGVKVHGHIIRFNARPNNGPRKVGLVVEIGRPLIDFIKEITDESEKHRIKAEMIAVVERLHTKYNMVHGDIKPANFVICKDNKIRLCDFESARPADESSQIWEHLMYESIIGGATEQYYNKSRSQDDYVPPTKADDLYALAISVWELYTGKVPFEGIESGDEIRSHHSTGQTVDLTELQDDETREWIRGILREGGALV</sequence>
<name>A0A6G1MNH9_ORBOL</name>
<feature type="domain" description="Protein kinase" evidence="1">
    <location>
        <begin position="1"/>
        <end position="265"/>
    </location>
</feature>
<dbReference type="InterPro" id="IPR011009">
    <property type="entry name" value="Kinase-like_dom_sf"/>
</dbReference>
<evidence type="ECO:0000313" key="3">
    <source>
        <dbReference type="Proteomes" id="UP000483672"/>
    </source>
</evidence>
<dbReference type="PROSITE" id="PS00108">
    <property type="entry name" value="PROTEIN_KINASE_ST"/>
    <property type="match status" value="1"/>
</dbReference>
<dbReference type="GO" id="GO:0005737">
    <property type="term" value="C:cytoplasm"/>
    <property type="evidence" value="ECO:0007669"/>
    <property type="project" value="TreeGrafter"/>
</dbReference>
<dbReference type="PANTHER" id="PTHR44167">
    <property type="entry name" value="OVARIAN-SPECIFIC SERINE/THREONINE-PROTEIN KINASE LOK-RELATED"/>
    <property type="match status" value="1"/>
</dbReference>
<dbReference type="InterPro" id="IPR000719">
    <property type="entry name" value="Prot_kinase_dom"/>
</dbReference>
<comment type="caution">
    <text evidence="2">The sequence shown here is derived from an EMBL/GenBank/DDBJ whole genome shotgun (WGS) entry which is preliminary data.</text>
</comment>
<proteinExistence type="predicted"/>
<dbReference type="GO" id="GO:0044773">
    <property type="term" value="P:mitotic DNA damage checkpoint signaling"/>
    <property type="evidence" value="ECO:0007669"/>
    <property type="project" value="TreeGrafter"/>
</dbReference>
<dbReference type="AlphaFoldDB" id="A0A6G1MNH9"/>
<dbReference type="Gene3D" id="1.10.510.10">
    <property type="entry name" value="Transferase(Phosphotransferase) domain 1"/>
    <property type="match status" value="1"/>
</dbReference>
<dbReference type="PROSITE" id="PS50011">
    <property type="entry name" value="PROTEIN_KINASE_DOM"/>
    <property type="match status" value="1"/>
</dbReference>
<dbReference type="SUPFAM" id="SSF56112">
    <property type="entry name" value="Protein kinase-like (PK-like)"/>
    <property type="match status" value="1"/>
</dbReference>
<dbReference type="PANTHER" id="PTHR44167:SF18">
    <property type="entry name" value="PROTEIN KINASE DOMAIN-CONTAINING PROTEIN"/>
    <property type="match status" value="1"/>
</dbReference>
<protein>
    <recommendedName>
        <fullName evidence="1">Protein kinase domain-containing protein</fullName>
    </recommendedName>
</protein>
<dbReference type="GO" id="GO:0004674">
    <property type="term" value="F:protein serine/threonine kinase activity"/>
    <property type="evidence" value="ECO:0007669"/>
    <property type="project" value="TreeGrafter"/>
</dbReference>
<dbReference type="Pfam" id="PF00069">
    <property type="entry name" value="Pkinase"/>
    <property type="match status" value="1"/>
</dbReference>
<gene>
    <name evidence="2" type="ORF">TWF191_011061</name>
</gene>
<dbReference type="Proteomes" id="UP000483672">
    <property type="component" value="Unassembled WGS sequence"/>
</dbReference>
<dbReference type="GO" id="GO:0005634">
    <property type="term" value="C:nucleus"/>
    <property type="evidence" value="ECO:0007669"/>
    <property type="project" value="TreeGrafter"/>
</dbReference>
<dbReference type="GO" id="GO:0005524">
    <property type="term" value="F:ATP binding"/>
    <property type="evidence" value="ECO:0007669"/>
    <property type="project" value="InterPro"/>
</dbReference>
<reference evidence="2 3" key="1">
    <citation type="submission" date="2019-06" db="EMBL/GenBank/DDBJ databases">
        <authorList>
            <person name="Palmer J.M."/>
        </authorList>
    </citation>
    <scope>NUCLEOTIDE SEQUENCE [LARGE SCALE GENOMIC DNA]</scope>
    <source>
        <strain evidence="2 3">TWF191</strain>
    </source>
</reference>
<dbReference type="EMBL" id="WIPF01000091">
    <property type="protein sequence ID" value="KAF3210942.1"/>
    <property type="molecule type" value="Genomic_DNA"/>
</dbReference>
<accession>A0A6G1MNH9</accession>
<evidence type="ECO:0000259" key="1">
    <source>
        <dbReference type="PROSITE" id="PS50011"/>
    </source>
</evidence>
<dbReference type="InterPro" id="IPR008271">
    <property type="entry name" value="Ser/Thr_kinase_AS"/>
</dbReference>
<organism evidence="2 3">
    <name type="scientific">Orbilia oligospora</name>
    <name type="common">Nematode-trapping fungus</name>
    <name type="synonym">Arthrobotrys oligospora</name>
    <dbReference type="NCBI Taxonomy" id="2813651"/>
    <lineage>
        <taxon>Eukaryota</taxon>
        <taxon>Fungi</taxon>
        <taxon>Dikarya</taxon>
        <taxon>Ascomycota</taxon>
        <taxon>Pezizomycotina</taxon>
        <taxon>Orbiliomycetes</taxon>
        <taxon>Orbiliales</taxon>
        <taxon>Orbiliaceae</taxon>
        <taxon>Orbilia</taxon>
    </lineage>
</organism>
<evidence type="ECO:0000313" key="2">
    <source>
        <dbReference type="EMBL" id="KAF3210942.1"/>
    </source>
</evidence>